<name>A0A9N9B1M1_9GLOM</name>
<evidence type="ECO:0000256" key="1">
    <source>
        <dbReference type="SAM" id="MobiDB-lite"/>
    </source>
</evidence>
<sequence>MSKSASNEYRISIDKEISYFDDKNPQHGKKINIVVLSPNMKYVATASYNARSVCVWKFTEGEHEHRLTLSHFFDLRETALYAPICVSDFNKILIGTVKKGAHVLETRDCNKEKENIKKLSNHGCCGENCGFITNGDFAIVEGYLDYHVHIFSIVRNEWHCTGTIKLVEFRHAVISRDRVLILLDVPFVILQWNLLERKFETQYELDWSLAEYRKGILMELNSDQNILGVAGRLNTKQNEDSNTKLDEDSNAKQDENSRVYFYSIESGKIIGRQSFNEKFYEKKKIIKINQKSGRKQEKTSYAITPPIPSVPNSTSSLNLCSLLNSPSESEKSGELHISAEIDFILQYHNDQSFKDQLNNELRKYKDDFEEKWIDNPRDENGVDSQREDIKKHIDDILKKYKPNQTEQFLAEQSPTQRSLTQESLAPESLFDCDESENRKSRYLFTRDKRRRN</sequence>
<evidence type="ECO:0000313" key="2">
    <source>
        <dbReference type="EMBL" id="CAG8550265.1"/>
    </source>
</evidence>
<evidence type="ECO:0000313" key="3">
    <source>
        <dbReference type="Proteomes" id="UP000789342"/>
    </source>
</evidence>
<dbReference type="SUPFAM" id="SSF50978">
    <property type="entry name" value="WD40 repeat-like"/>
    <property type="match status" value="1"/>
</dbReference>
<dbReference type="OrthoDB" id="2442002at2759"/>
<dbReference type="EMBL" id="CAJVPV010003370">
    <property type="protein sequence ID" value="CAG8550265.1"/>
    <property type="molecule type" value="Genomic_DNA"/>
</dbReference>
<gene>
    <name evidence="2" type="ORF">AMORRO_LOCUS5540</name>
</gene>
<dbReference type="Gene3D" id="2.130.10.10">
    <property type="entry name" value="YVTN repeat-like/Quinoprotein amine dehydrogenase"/>
    <property type="match status" value="1"/>
</dbReference>
<dbReference type="Proteomes" id="UP000789342">
    <property type="component" value="Unassembled WGS sequence"/>
</dbReference>
<comment type="caution">
    <text evidence="2">The sequence shown here is derived from an EMBL/GenBank/DDBJ whole genome shotgun (WGS) entry which is preliminary data.</text>
</comment>
<keyword evidence="3" id="KW-1185">Reference proteome</keyword>
<organism evidence="2 3">
    <name type="scientific">Acaulospora morrowiae</name>
    <dbReference type="NCBI Taxonomy" id="94023"/>
    <lineage>
        <taxon>Eukaryota</taxon>
        <taxon>Fungi</taxon>
        <taxon>Fungi incertae sedis</taxon>
        <taxon>Mucoromycota</taxon>
        <taxon>Glomeromycotina</taxon>
        <taxon>Glomeromycetes</taxon>
        <taxon>Diversisporales</taxon>
        <taxon>Acaulosporaceae</taxon>
        <taxon>Acaulospora</taxon>
    </lineage>
</organism>
<protein>
    <submittedName>
        <fullName evidence="2">6649_t:CDS:1</fullName>
    </submittedName>
</protein>
<dbReference type="InterPro" id="IPR036322">
    <property type="entry name" value="WD40_repeat_dom_sf"/>
</dbReference>
<dbReference type="AlphaFoldDB" id="A0A9N9B1M1"/>
<accession>A0A9N9B1M1</accession>
<dbReference type="InterPro" id="IPR015943">
    <property type="entry name" value="WD40/YVTN_repeat-like_dom_sf"/>
</dbReference>
<reference evidence="2" key="1">
    <citation type="submission" date="2021-06" db="EMBL/GenBank/DDBJ databases">
        <authorList>
            <person name="Kallberg Y."/>
            <person name="Tangrot J."/>
            <person name="Rosling A."/>
        </authorList>
    </citation>
    <scope>NUCLEOTIDE SEQUENCE</scope>
    <source>
        <strain evidence="2">CL551</strain>
    </source>
</reference>
<feature type="compositionally biased region" description="Polar residues" evidence="1">
    <location>
        <begin position="407"/>
        <end position="423"/>
    </location>
</feature>
<proteinExistence type="predicted"/>
<feature type="region of interest" description="Disordered" evidence="1">
    <location>
        <begin position="407"/>
        <end position="430"/>
    </location>
</feature>